<gene>
    <name evidence="1" type="ORF">FVB9532_02670</name>
</gene>
<dbReference type="EMBL" id="CABVMM010000010">
    <property type="protein sequence ID" value="VVV01380.1"/>
    <property type="molecule type" value="Genomic_DNA"/>
</dbReference>
<evidence type="ECO:0000313" key="2">
    <source>
        <dbReference type="Proteomes" id="UP000356253"/>
    </source>
</evidence>
<name>A0AC61YAN7_9FLAO</name>
<dbReference type="Proteomes" id="UP000356253">
    <property type="component" value="Unassembled WGS sequence"/>
</dbReference>
<comment type="caution">
    <text evidence="1">The sequence shown here is derived from an EMBL/GenBank/DDBJ whole genome shotgun (WGS) entry which is preliminary data.</text>
</comment>
<organism evidence="1 2">
    <name type="scientific">Mesonia oceanica</name>
    <dbReference type="NCBI Taxonomy" id="2687242"/>
    <lineage>
        <taxon>Bacteria</taxon>
        <taxon>Pseudomonadati</taxon>
        <taxon>Bacteroidota</taxon>
        <taxon>Flavobacteriia</taxon>
        <taxon>Flavobacteriales</taxon>
        <taxon>Flavobacteriaceae</taxon>
        <taxon>Mesonia</taxon>
    </lineage>
</organism>
<evidence type="ECO:0000313" key="1">
    <source>
        <dbReference type="EMBL" id="VVV01380.1"/>
    </source>
</evidence>
<reference evidence="1" key="1">
    <citation type="submission" date="2019-09" db="EMBL/GenBank/DDBJ databases">
        <authorList>
            <person name="Rodrigo-Torres L."/>
            <person name="Arahal R. D."/>
            <person name="Lucena T."/>
        </authorList>
    </citation>
    <scope>NUCLEOTIDE SEQUENCE</scope>
    <source>
        <strain evidence="1">ISS653</strain>
    </source>
</reference>
<protein>
    <submittedName>
        <fullName evidence="1">Uncharacterized protein</fullName>
    </submittedName>
</protein>
<accession>A0AC61YAN7</accession>
<proteinExistence type="predicted"/>
<keyword evidence="2" id="KW-1185">Reference proteome</keyword>
<sequence length="471" mass="51938">MKYKSTLLSLLLLVFLTACSDDDNDTGISNDFVVAFENSDFSFTNSDSEKEINLVFSEEASQNGTLSIIYTENNLSYGTDFTTIPAANNGVIEISIEAGTTGTSFTFEKLTPNPVEGEELKSVEFLITEVNTGMTQGNTSFTANFFDAPSSGGSLAPELGGPNQGNQVYIDLSSKNQKIVPRDRWDLAFNSSNEFRVKLNSSLFMMAAKLETTNIDEVVANDVSELQNQMQLLQDGSNEYVDEPSGDISGTTIDEISITIEENKVYLLNMGNTVGTDTPEIGSVAVAGEARGWMKVRVLQENGNYILQYADLETSSHNEVTISKTSGYNFTFFSLVTENVVEVEPEALQWDLNFTVFTEVLDLPGGGQTAYGFSDYVATNVLAETKAYGISANDNLNYQNFSLEDVDENALEIDQRIIGSHWRDVFTQSVTPNLFYIIEDSDGNLYKLRFTALVNENGIRGYPAFEYKLLN</sequence>